<dbReference type="GO" id="GO:0005737">
    <property type="term" value="C:cytoplasm"/>
    <property type="evidence" value="ECO:0007669"/>
    <property type="project" value="TreeGrafter"/>
</dbReference>
<evidence type="ECO:0000256" key="1">
    <source>
        <dbReference type="ARBA" id="ARBA00005883"/>
    </source>
</evidence>
<evidence type="ECO:0000259" key="4">
    <source>
        <dbReference type="Pfam" id="PF02252"/>
    </source>
</evidence>
<dbReference type="AlphaFoldDB" id="A0A8D8TEK6"/>
<dbReference type="InterPro" id="IPR009077">
    <property type="entry name" value="Proteasome_activ_PA28"/>
</dbReference>
<feature type="domain" description="Proteasome activator PA28 C-terminal" evidence="4">
    <location>
        <begin position="325"/>
        <end position="451"/>
    </location>
</feature>
<dbReference type="GO" id="GO:0061133">
    <property type="term" value="F:endopeptidase activator activity"/>
    <property type="evidence" value="ECO:0007669"/>
    <property type="project" value="TreeGrafter"/>
</dbReference>
<dbReference type="GO" id="GO:0005654">
    <property type="term" value="C:nucleoplasm"/>
    <property type="evidence" value="ECO:0007669"/>
    <property type="project" value="TreeGrafter"/>
</dbReference>
<dbReference type="PANTHER" id="PTHR10660">
    <property type="entry name" value="PROTEASOME REGULATOR PA28"/>
    <property type="match status" value="1"/>
</dbReference>
<dbReference type="Gene3D" id="1.20.120.180">
    <property type="entry name" value="Proteasome activator pa28, C-terminal domain"/>
    <property type="match status" value="1"/>
</dbReference>
<dbReference type="PANTHER" id="PTHR10660:SF2">
    <property type="entry name" value="LD45860P"/>
    <property type="match status" value="1"/>
</dbReference>
<dbReference type="InterPro" id="IPR036997">
    <property type="entry name" value="PA28_C_sf"/>
</dbReference>
<dbReference type="GO" id="GO:2000045">
    <property type="term" value="P:regulation of G1/S transition of mitotic cell cycle"/>
    <property type="evidence" value="ECO:0007669"/>
    <property type="project" value="TreeGrafter"/>
</dbReference>
<keyword evidence="2 5" id="KW-0647">Proteasome</keyword>
<dbReference type="Pfam" id="PF02252">
    <property type="entry name" value="PA28_C"/>
    <property type="match status" value="1"/>
</dbReference>
<dbReference type="EMBL" id="HBUF01270223">
    <property type="protein sequence ID" value="CAG6684959.1"/>
    <property type="molecule type" value="Transcribed_RNA"/>
</dbReference>
<comment type="similarity">
    <text evidence="1">Belongs to the PA28 family.</text>
</comment>
<evidence type="ECO:0000256" key="3">
    <source>
        <dbReference type="SAM" id="MobiDB-lite"/>
    </source>
</evidence>
<sequence>MSLRASWNSTPPFLSFYINVYLVFSSTDEKKKNSIKPQPEAPAIDVVKSYASVTKLNLDQINKNTDDRNKDTTEQNKLDDIGFVIVTLRRDLDQDTTKHTTDTENKSNKEYRRNSSLITLHEPLEKQNAKSSLRLNTLFASSEIQNAPHNSSIEIKSQNTTSSSLGIRTLFGSLEDNNSNEKQLDGPQEIVMESQAEADYNISEADYASRADMKDMHAMMEDFYKPENQTGQQPEDRLSAYKKLAATSSKTAFVNEIRQKTNQLIRQEFPLKIQAINEMNIKLTEVIVQQTNSSQSSSIFNLVQATPPSNSSKHSEYLERKYLTVDENLAQLINKVKAFVQTLIQDITSLKLWMCLVLSNETTSTQVNTDSMVDELLHEIETAEREAVGMQDDILAYYVKRNSVITEIFKYPYTHSEHILEAINYKQYIDLKIILGVLRNKYSILHSLILTHWKCCLV</sequence>
<evidence type="ECO:0000313" key="5">
    <source>
        <dbReference type="EMBL" id="CAG6684959.1"/>
    </source>
</evidence>
<evidence type="ECO:0000256" key="2">
    <source>
        <dbReference type="ARBA" id="ARBA00022942"/>
    </source>
</evidence>
<feature type="region of interest" description="Disordered" evidence="3">
    <location>
        <begin position="94"/>
        <end position="117"/>
    </location>
</feature>
<accession>A0A8D8TEK6</accession>
<dbReference type="GO" id="GO:0061136">
    <property type="term" value="P:regulation of proteasomal protein catabolic process"/>
    <property type="evidence" value="ECO:0007669"/>
    <property type="project" value="TreeGrafter"/>
</dbReference>
<name>A0A8D8TEK6_9HEMI</name>
<dbReference type="SUPFAM" id="SSF47216">
    <property type="entry name" value="Proteasome activator"/>
    <property type="match status" value="1"/>
</dbReference>
<protein>
    <submittedName>
        <fullName evidence="5">Proteasome activator complex subunit 3</fullName>
    </submittedName>
</protein>
<dbReference type="InterPro" id="IPR036252">
    <property type="entry name" value="Proteasome_activ_sf"/>
</dbReference>
<proteinExistence type="inferred from homology"/>
<organism evidence="5">
    <name type="scientific">Cacopsylla melanoneura</name>
    <dbReference type="NCBI Taxonomy" id="428564"/>
    <lineage>
        <taxon>Eukaryota</taxon>
        <taxon>Metazoa</taxon>
        <taxon>Ecdysozoa</taxon>
        <taxon>Arthropoda</taxon>
        <taxon>Hexapoda</taxon>
        <taxon>Insecta</taxon>
        <taxon>Pterygota</taxon>
        <taxon>Neoptera</taxon>
        <taxon>Paraneoptera</taxon>
        <taxon>Hemiptera</taxon>
        <taxon>Sternorrhyncha</taxon>
        <taxon>Psylloidea</taxon>
        <taxon>Psyllidae</taxon>
        <taxon>Psyllinae</taxon>
        <taxon>Cacopsylla</taxon>
    </lineage>
</organism>
<dbReference type="InterPro" id="IPR003186">
    <property type="entry name" value="PA28_C"/>
</dbReference>
<dbReference type="GO" id="GO:0008537">
    <property type="term" value="C:proteasome activator complex"/>
    <property type="evidence" value="ECO:0007669"/>
    <property type="project" value="InterPro"/>
</dbReference>
<feature type="compositionally biased region" description="Basic and acidic residues" evidence="3">
    <location>
        <begin position="94"/>
        <end position="113"/>
    </location>
</feature>
<reference evidence="5" key="1">
    <citation type="submission" date="2021-05" db="EMBL/GenBank/DDBJ databases">
        <authorList>
            <person name="Alioto T."/>
            <person name="Alioto T."/>
            <person name="Gomez Garrido J."/>
        </authorList>
    </citation>
    <scope>NUCLEOTIDE SEQUENCE</scope>
</reference>